<dbReference type="EMBL" id="JBBYXI010000003">
    <property type="protein sequence ID" value="MEN3931146.1"/>
    <property type="molecule type" value="Genomic_DNA"/>
</dbReference>
<gene>
    <name evidence="1" type="ORF">WJT86_08755</name>
</gene>
<evidence type="ECO:0000313" key="1">
    <source>
        <dbReference type="EMBL" id="MEN3931146.1"/>
    </source>
</evidence>
<dbReference type="InterPro" id="IPR010412">
    <property type="entry name" value="DUF1007"/>
</dbReference>
<dbReference type="PROSITE" id="PS00018">
    <property type="entry name" value="EF_HAND_1"/>
    <property type="match status" value="1"/>
</dbReference>
<evidence type="ECO:0000313" key="2">
    <source>
        <dbReference type="Proteomes" id="UP001418637"/>
    </source>
</evidence>
<dbReference type="InterPro" id="IPR018247">
    <property type="entry name" value="EF_Hand_1_Ca_BS"/>
</dbReference>
<name>A0ABV0BLS3_9HYPH</name>
<protein>
    <submittedName>
        <fullName evidence="1">DUF1007 family protein</fullName>
    </submittedName>
</protein>
<dbReference type="Pfam" id="PF06226">
    <property type="entry name" value="DUF1007"/>
    <property type="match status" value="1"/>
</dbReference>
<keyword evidence="2" id="KW-1185">Reference proteome</keyword>
<reference evidence="1 2" key="1">
    <citation type="submission" date="2024-04" db="EMBL/GenBank/DDBJ databases">
        <title>A novel species isolated from cricket.</title>
        <authorList>
            <person name="Wang H.-C."/>
        </authorList>
    </citation>
    <scope>NUCLEOTIDE SEQUENCE [LARGE SCALE GENOMIC DNA]</scope>
    <source>
        <strain evidence="1 2">WL0021</strain>
    </source>
</reference>
<accession>A0ABV0BLS3</accession>
<sequence length="206" mass="22926">MALIISLSFVLPAHDAIAHPHVWVTARSILLFDNEGNLTEVHHYWTFDKAYSAYITTGLDTNRDGILSEEELAPLAEENTVSLVDFGYFTKLKIKGKDQKFNPPKNYKMMMQDGQLVQYFELPLAVPAPAPKIIGFEAYDESFFVSFSLENTDKAVTLTGPIKGCTITISRPKQEDIDALSKYSEDYFANAGMGAQFSNKAVIACP</sequence>
<dbReference type="Proteomes" id="UP001418637">
    <property type="component" value="Unassembled WGS sequence"/>
</dbReference>
<dbReference type="RefSeq" id="WP_346337185.1">
    <property type="nucleotide sequence ID" value="NZ_JBBYXI010000003.1"/>
</dbReference>
<comment type="caution">
    <text evidence="1">The sequence shown here is derived from an EMBL/GenBank/DDBJ whole genome shotgun (WGS) entry which is preliminary data.</text>
</comment>
<proteinExistence type="predicted"/>
<organism evidence="1 2">
    <name type="scientific">Hohaiivirga grylli</name>
    <dbReference type="NCBI Taxonomy" id="3133970"/>
    <lineage>
        <taxon>Bacteria</taxon>
        <taxon>Pseudomonadati</taxon>
        <taxon>Pseudomonadota</taxon>
        <taxon>Alphaproteobacteria</taxon>
        <taxon>Hyphomicrobiales</taxon>
        <taxon>Methylobacteriaceae</taxon>
        <taxon>Hohaiivirga</taxon>
    </lineage>
</organism>